<name>A0A329NZM7_9LACT</name>
<dbReference type="EMBL" id="QMHM01000011">
    <property type="protein sequence ID" value="RAV78781.1"/>
    <property type="molecule type" value="Genomic_DNA"/>
</dbReference>
<dbReference type="PANTHER" id="PTHR35841:SF1">
    <property type="entry name" value="PHOSPHONATES-BINDING PERIPLASMIC PROTEIN"/>
    <property type="match status" value="1"/>
</dbReference>
<gene>
    <name evidence="2" type="ORF">DBT54_06400</name>
</gene>
<evidence type="ECO:0000256" key="1">
    <source>
        <dbReference type="SAM" id="SignalP"/>
    </source>
</evidence>
<dbReference type="SUPFAM" id="SSF53850">
    <property type="entry name" value="Periplasmic binding protein-like II"/>
    <property type="match status" value="1"/>
</dbReference>
<keyword evidence="1" id="KW-0732">Signal</keyword>
<dbReference type="Pfam" id="PF12974">
    <property type="entry name" value="Phosphonate-bd"/>
    <property type="match status" value="1"/>
</dbReference>
<dbReference type="Gene3D" id="3.40.190.10">
    <property type="entry name" value="Periplasmic binding protein-like II"/>
    <property type="match status" value="2"/>
</dbReference>
<dbReference type="AlphaFoldDB" id="A0A329NZM7"/>
<evidence type="ECO:0000313" key="3">
    <source>
        <dbReference type="Proteomes" id="UP000251923"/>
    </source>
</evidence>
<dbReference type="Proteomes" id="UP000251923">
    <property type="component" value="Unassembled WGS sequence"/>
</dbReference>
<dbReference type="PROSITE" id="PS51257">
    <property type="entry name" value="PROKAR_LIPOPROTEIN"/>
    <property type="match status" value="1"/>
</dbReference>
<proteinExistence type="predicted"/>
<evidence type="ECO:0000313" key="2">
    <source>
        <dbReference type="EMBL" id="RAV78781.1"/>
    </source>
</evidence>
<dbReference type="RefSeq" id="WP_111829187.1">
    <property type="nucleotide sequence ID" value="NZ_JASOKO010000009.1"/>
</dbReference>
<organism evidence="2 3">
    <name type="scientific">Aerococcus urinae</name>
    <dbReference type="NCBI Taxonomy" id="1376"/>
    <lineage>
        <taxon>Bacteria</taxon>
        <taxon>Bacillati</taxon>
        <taxon>Bacillota</taxon>
        <taxon>Bacilli</taxon>
        <taxon>Lactobacillales</taxon>
        <taxon>Aerococcaceae</taxon>
        <taxon>Aerococcus</taxon>
    </lineage>
</organism>
<sequence>MSIKKWLLSGLSVLTAFGLAACGNEGGESGDSAEAGNHIDTLSVEFVPSRDPEEIITVTDPLKDILKEELEKQGFTVDNVDINVGTSYEATGEALEAGTTDVGFIPGGTYVLYEEGIEPILTATRGGLSVTGENPQDWNKEPVTKVDDQVTYYHGLILAGPSEKGQELVEKVNNGEELNWEDLNSANWSVMGTSSPAGYIYPSLWLQDNYGKNITDLDNVVQADSYASAFARLASGQVDVMVTYADARLDNEDKWQEQLGGSDDIWKEVQVIGVTKPMMNDTISVSKNSENMTPELAEALQEAFINIAQTEEGQEIIAVYTHEGYEKAEPSDYDTEREAQKLVQEMN</sequence>
<feature type="signal peptide" evidence="1">
    <location>
        <begin position="1"/>
        <end position="20"/>
    </location>
</feature>
<dbReference type="PANTHER" id="PTHR35841">
    <property type="entry name" value="PHOSPHONATES-BINDING PERIPLASMIC PROTEIN"/>
    <property type="match status" value="1"/>
</dbReference>
<protein>
    <submittedName>
        <fullName evidence="2">Phosphonate ABC transporter substrate-binding protein</fullName>
    </submittedName>
</protein>
<accession>A0A329NZM7</accession>
<feature type="chain" id="PRO_5039081487" evidence="1">
    <location>
        <begin position="21"/>
        <end position="347"/>
    </location>
</feature>
<reference evidence="2 3" key="1">
    <citation type="submission" date="2018-04" db="EMBL/GenBank/DDBJ databases">
        <title>Aerococcus urinae genomes.</title>
        <authorList>
            <person name="Hilt E."/>
            <person name="Gilbert N.M."/>
            <person name="Thomas-White K."/>
            <person name="Putonti C."/>
            <person name="Lewis A.L."/>
            <person name="Visck K.L."/>
            <person name="Wolfe A.J."/>
        </authorList>
    </citation>
    <scope>NUCLEOTIDE SEQUENCE [LARGE SCALE GENOMIC DNA]</scope>
    <source>
        <strain evidence="2 3">UMB7480</strain>
    </source>
</reference>
<comment type="caution">
    <text evidence="2">The sequence shown here is derived from an EMBL/GenBank/DDBJ whole genome shotgun (WGS) entry which is preliminary data.</text>
</comment>